<dbReference type="PANTHER" id="PTHR43586">
    <property type="entry name" value="CYSTEINE DESULFURASE"/>
    <property type="match status" value="1"/>
</dbReference>
<evidence type="ECO:0000259" key="9">
    <source>
        <dbReference type="Pfam" id="PF00266"/>
    </source>
</evidence>
<sequence>MSSVTPITKNQQFDVDKIRQDFPLLNQNIKGKPLVYLDNAATTQKPQVVIDAISQYYANSNANVHRGAHSLSDHATELFEKARSNVQHFINAEYSHQIIWTKGTTEAINMIASGLAQSHLKPGDEIIISAMEHHANIVPWQVAAQRSGAKLVVAPINEKGELNFPVYKILLNERTAIVAMTHVSNTLGTINDVKEIVHCAKQVGAITVIDGAQAIGHDHVDMQDLDCDFYVFSGHKLFGPTGIGVLYGKEDRLEQLPPFQTGGEMIQTVTFQEATWNALPYKFEAGTPNIAGAIGLSAAIDYLSGIDRVGAAAHEQRLMNYCIELAQDMGDITRYGTAKNRMAIFSFLLGDAHPSDVGTLLNQQGIAVRTGHHCTMPLMNELGIPGTVRASFSLYNTQEEVAMLFAALTKAKTFL</sequence>
<dbReference type="Gene3D" id="3.40.640.10">
    <property type="entry name" value="Type I PLP-dependent aspartate aminotransferase-like (Major domain)"/>
    <property type="match status" value="1"/>
</dbReference>
<keyword evidence="5 8" id="KW-0663">Pyridoxal phosphate</keyword>
<dbReference type="InterPro" id="IPR016454">
    <property type="entry name" value="Cysteine_dSase"/>
</dbReference>
<dbReference type="Pfam" id="PF00266">
    <property type="entry name" value="Aminotran_5"/>
    <property type="match status" value="1"/>
</dbReference>
<dbReference type="GO" id="GO:0031071">
    <property type="term" value="F:cysteine desulfurase activity"/>
    <property type="evidence" value="ECO:0007669"/>
    <property type="project" value="UniProtKB-UniRule"/>
</dbReference>
<evidence type="ECO:0000256" key="6">
    <source>
        <dbReference type="ARBA" id="ARBA00050776"/>
    </source>
</evidence>
<organism evidence="10 11">
    <name type="scientific">Brumicola pallidula DSM 14239 = ACAM 615</name>
    <dbReference type="NCBI Taxonomy" id="1121922"/>
    <lineage>
        <taxon>Bacteria</taxon>
        <taxon>Pseudomonadati</taxon>
        <taxon>Pseudomonadota</taxon>
        <taxon>Gammaproteobacteria</taxon>
        <taxon>Alteromonadales</taxon>
        <taxon>Alteromonadaceae</taxon>
        <taxon>Brumicola</taxon>
    </lineage>
</organism>
<evidence type="ECO:0000256" key="5">
    <source>
        <dbReference type="ARBA" id="ARBA00022898"/>
    </source>
</evidence>
<proteinExistence type="inferred from homology"/>
<dbReference type="InterPro" id="IPR015424">
    <property type="entry name" value="PyrdxlP-dep_Trfase"/>
</dbReference>
<dbReference type="InterPro" id="IPR000192">
    <property type="entry name" value="Aminotrans_V_dom"/>
</dbReference>
<gene>
    <name evidence="10" type="primary">sufS</name>
    <name evidence="10" type="ORF">GPAL_0107</name>
</gene>
<comment type="catalytic activity">
    <reaction evidence="6 8">
        <text>(sulfur carrier)-H + L-cysteine = (sulfur carrier)-SH + L-alanine</text>
        <dbReference type="Rhea" id="RHEA:43892"/>
        <dbReference type="Rhea" id="RHEA-COMP:14737"/>
        <dbReference type="Rhea" id="RHEA-COMP:14739"/>
        <dbReference type="ChEBI" id="CHEBI:29917"/>
        <dbReference type="ChEBI" id="CHEBI:35235"/>
        <dbReference type="ChEBI" id="CHEBI:57972"/>
        <dbReference type="ChEBI" id="CHEBI:64428"/>
        <dbReference type="EC" id="2.8.1.7"/>
    </reaction>
</comment>
<comment type="caution">
    <text evidence="10">The sequence shown here is derived from an EMBL/GenBank/DDBJ whole genome shotgun (WGS) entry which is preliminary data.</text>
</comment>
<dbReference type="InterPro" id="IPR010970">
    <property type="entry name" value="Cys_dSase_SufS"/>
</dbReference>
<dbReference type="SUPFAM" id="SSF53383">
    <property type="entry name" value="PLP-dependent transferases"/>
    <property type="match status" value="1"/>
</dbReference>
<dbReference type="EMBL" id="BAEQ01000004">
    <property type="protein sequence ID" value="GAC26988.1"/>
    <property type="molecule type" value="Genomic_DNA"/>
</dbReference>
<keyword evidence="11" id="KW-1185">Reference proteome</keyword>
<dbReference type="STRING" id="1121922.GCA_000428905_02573"/>
<evidence type="ECO:0000313" key="10">
    <source>
        <dbReference type="EMBL" id="GAC26988.1"/>
    </source>
</evidence>
<evidence type="ECO:0000256" key="7">
    <source>
        <dbReference type="RuleBase" id="RU004504"/>
    </source>
</evidence>
<protein>
    <recommendedName>
        <fullName evidence="8">Cysteine desulfurase</fullName>
        <ecNumber evidence="8">2.8.1.7</ecNumber>
    </recommendedName>
</protein>
<dbReference type="Gene3D" id="3.90.1150.10">
    <property type="entry name" value="Aspartate Aminotransferase, domain 1"/>
    <property type="match status" value="1"/>
</dbReference>
<dbReference type="InterPro" id="IPR020578">
    <property type="entry name" value="Aminotrans_V_PyrdxlP_BS"/>
</dbReference>
<accession>K6ZDE5</accession>
<dbReference type="NCBIfam" id="TIGR01979">
    <property type="entry name" value="sufS"/>
    <property type="match status" value="1"/>
</dbReference>
<dbReference type="PROSITE" id="PS00595">
    <property type="entry name" value="AA_TRANSFER_CLASS_5"/>
    <property type="match status" value="1"/>
</dbReference>
<feature type="domain" description="Aminotransferase class V" evidence="9">
    <location>
        <begin position="35"/>
        <end position="403"/>
    </location>
</feature>
<comment type="cofactor">
    <cofactor evidence="1 7">
        <name>pyridoxal 5'-phosphate</name>
        <dbReference type="ChEBI" id="CHEBI:597326"/>
    </cofactor>
</comment>
<dbReference type="GO" id="GO:0030170">
    <property type="term" value="F:pyridoxal phosphate binding"/>
    <property type="evidence" value="ECO:0007669"/>
    <property type="project" value="UniProtKB-UniRule"/>
</dbReference>
<evidence type="ECO:0000256" key="2">
    <source>
        <dbReference type="ARBA" id="ARBA00002824"/>
    </source>
</evidence>
<evidence type="ECO:0000256" key="8">
    <source>
        <dbReference type="RuleBase" id="RU004506"/>
    </source>
</evidence>
<dbReference type="GO" id="GO:0006534">
    <property type="term" value="P:cysteine metabolic process"/>
    <property type="evidence" value="ECO:0007669"/>
    <property type="project" value="UniProtKB-UniRule"/>
</dbReference>
<dbReference type="AlphaFoldDB" id="K6ZDE5"/>
<evidence type="ECO:0000313" key="11">
    <source>
        <dbReference type="Proteomes" id="UP000006251"/>
    </source>
</evidence>
<keyword evidence="4 8" id="KW-0808">Transferase</keyword>
<evidence type="ECO:0000256" key="4">
    <source>
        <dbReference type="ARBA" id="ARBA00022679"/>
    </source>
</evidence>
<dbReference type="PIRSF" id="PIRSF005572">
    <property type="entry name" value="NifS"/>
    <property type="match status" value="1"/>
</dbReference>
<dbReference type="InterPro" id="IPR015422">
    <property type="entry name" value="PyrdxlP-dep_Trfase_small"/>
</dbReference>
<reference evidence="11" key="1">
    <citation type="journal article" date="2014" name="Environ. Microbiol.">
        <title>Comparative genomics of the marine bacterial genus Glaciecola reveals the high degree of genomic diversity and genomic characteristic for cold adaptation.</title>
        <authorList>
            <person name="Qin Q.L."/>
            <person name="Xie B.B."/>
            <person name="Yu Y."/>
            <person name="Shu Y.L."/>
            <person name="Rong J.C."/>
            <person name="Zhang Y.J."/>
            <person name="Zhao D.L."/>
            <person name="Chen X.L."/>
            <person name="Zhang X.Y."/>
            <person name="Chen B."/>
            <person name="Zhou B.C."/>
            <person name="Zhang Y.Z."/>
        </authorList>
    </citation>
    <scope>NUCLEOTIDE SEQUENCE [LARGE SCALE GENOMIC DNA]</scope>
    <source>
        <strain evidence="11">ACAM 615</strain>
    </source>
</reference>
<name>K6ZDE5_9ALTE</name>
<dbReference type="CDD" id="cd06453">
    <property type="entry name" value="SufS_like"/>
    <property type="match status" value="1"/>
</dbReference>
<dbReference type="RefSeq" id="WP_006008098.1">
    <property type="nucleotide sequence ID" value="NZ_AUAV01000013.1"/>
</dbReference>
<dbReference type="Proteomes" id="UP000006251">
    <property type="component" value="Unassembled WGS sequence"/>
</dbReference>
<dbReference type="PANTHER" id="PTHR43586:SF8">
    <property type="entry name" value="CYSTEINE DESULFURASE 1, CHLOROPLASTIC"/>
    <property type="match status" value="1"/>
</dbReference>
<comment type="similarity">
    <text evidence="3 8">Belongs to the class-V pyridoxal-phosphate-dependent aminotransferase family. Csd subfamily.</text>
</comment>
<dbReference type="EC" id="2.8.1.7" evidence="8"/>
<comment type="function">
    <text evidence="2 8">Catalyzes the removal of elemental sulfur and selenium atoms from L-cysteine, L-cystine, L-selenocysteine, and L-selenocystine to produce L-alanine.</text>
</comment>
<dbReference type="OrthoDB" id="9808002at2"/>
<evidence type="ECO:0000256" key="3">
    <source>
        <dbReference type="ARBA" id="ARBA00010447"/>
    </source>
</evidence>
<evidence type="ECO:0000256" key="1">
    <source>
        <dbReference type="ARBA" id="ARBA00001933"/>
    </source>
</evidence>
<dbReference type="InterPro" id="IPR015421">
    <property type="entry name" value="PyrdxlP-dep_Trfase_major"/>
</dbReference>